<dbReference type="Gene3D" id="3.40.630.30">
    <property type="match status" value="1"/>
</dbReference>
<keyword evidence="5" id="KW-1185">Reference proteome</keyword>
<name>A0ABT9CI80_9BACL</name>
<dbReference type="PROSITE" id="PS51186">
    <property type="entry name" value="GNAT"/>
    <property type="match status" value="1"/>
</dbReference>
<dbReference type="CDD" id="cd04301">
    <property type="entry name" value="NAT_SF"/>
    <property type="match status" value="1"/>
</dbReference>
<evidence type="ECO:0000313" key="4">
    <source>
        <dbReference type="EMBL" id="MDO7907647.1"/>
    </source>
</evidence>
<evidence type="ECO:0000256" key="2">
    <source>
        <dbReference type="ARBA" id="ARBA00023315"/>
    </source>
</evidence>
<dbReference type="EMBL" id="JAUQTB010000008">
    <property type="protein sequence ID" value="MDO7907647.1"/>
    <property type="molecule type" value="Genomic_DNA"/>
</dbReference>
<dbReference type="Proteomes" id="UP001240171">
    <property type="component" value="Unassembled WGS sequence"/>
</dbReference>
<dbReference type="InterPro" id="IPR016181">
    <property type="entry name" value="Acyl_CoA_acyltransferase"/>
</dbReference>
<keyword evidence="2" id="KW-0012">Acyltransferase</keyword>
<dbReference type="PANTHER" id="PTHR43877">
    <property type="entry name" value="AMINOALKYLPHOSPHONATE N-ACETYLTRANSFERASE-RELATED-RELATED"/>
    <property type="match status" value="1"/>
</dbReference>
<dbReference type="Pfam" id="PF00583">
    <property type="entry name" value="Acetyltransf_1"/>
    <property type="match status" value="1"/>
</dbReference>
<comment type="caution">
    <text evidence="4">The sequence shown here is derived from an EMBL/GenBank/DDBJ whole genome shotgun (WGS) entry which is preliminary data.</text>
</comment>
<keyword evidence="1" id="KW-0808">Transferase</keyword>
<dbReference type="InterPro" id="IPR050832">
    <property type="entry name" value="Bact_Acetyltransf"/>
</dbReference>
<organism evidence="4 5">
    <name type="scientific">Paenibacillus lacisoli</name>
    <dbReference type="NCBI Taxonomy" id="3064525"/>
    <lineage>
        <taxon>Bacteria</taxon>
        <taxon>Bacillati</taxon>
        <taxon>Bacillota</taxon>
        <taxon>Bacilli</taxon>
        <taxon>Bacillales</taxon>
        <taxon>Paenibacillaceae</taxon>
        <taxon>Paenibacillus</taxon>
    </lineage>
</organism>
<feature type="domain" description="N-acetyltransferase" evidence="3">
    <location>
        <begin position="15"/>
        <end position="180"/>
    </location>
</feature>
<dbReference type="SUPFAM" id="SSF55729">
    <property type="entry name" value="Acyl-CoA N-acyltransferases (Nat)"/>
    <property type="match status" value="1"/>
</dbReference>
<evidence type="ECO:0000259" key="3">
    <source>
        <dbReference type="PROSITE" id="PS51186"/>
    </source>
</evidence>
<gene>
    <name evidence="4" type="ORF">Q5741_14650</name>
</gene>
<dbReference type="RefSeq" id="WP_305024854.1">
    <property type="nucleotide sequence ID" value="NZ_JAUQTB010000008.1"/>
</dbReference>
<dbReference type="InterPro" id="IPR000182">
    <property type="entry name" value="GNAT_dom"/>
</dbReference>
<protein>
    <submittedName>
        <fullName evidence="4">GNAT family N-acetyltransferase</fullName>
    </submittedName>
</protein>
<accession>A0ABT9CI80</accession>
<evidence type="ECO:0000256" key="1">
    <source>
        <dbReference type="ARBA" id="ARBA00022679"/>
    </source>
</evidence>
<proteinExistence type="predicted"/>
<evidence type="ECO:0000313" key="5">
    <source>
        <dbReference type="Proteomes" id="UP001240171"/>
    </source>
</evidence>
<reference evidence="4 5" key="1">
    <citation type="submission" date="2023-07" db="EMBL/GenBank/DDBJ databases">
        <title>Paenibacillus sp. JX-17 nov. isolated from soil.</title>
        <authorList>
            <person name="Wan Y."/>
            <person name="Liu B."/>
        </authorList>
    </citation>
    <scope>NUCLEOTIDE SEQUENCE [LARGE SCALE GENOMIC DNA]</scope>
    <source>
        <strain evidence="4 5">JX-17</strain>
    </source>
</reference>
<sequence length="180" mass="20425">MKINSQDYEVKGVRYTIRPAASSDAAQLSELRFKLDGETEFFDREPGEAFMDADDFAHRIEQDTASPVHLMLSAVADGRLVGYARCAGSELKRVSHQVEFGVGVLQAWNGYGIGYQLLQQCIAWARQQQLRKIKLQVLETNLKAIELYTQAGFEVEGILQQDKRLSDEQWYSTLLMAKFL</sequence>